<dbReference type="OrthoDB" id="9788304at2"/>
<dbReference type="Pfam" id="PF12773">
    <property type="entry name" value="DZR"/>
    <property type="match status" value="1"/>
</dbReference>
<dbReference type="InterPro" id="IPR025874">
    <property type="entry name" value="DZR"/>
</dbReference>
<feature type="domain" description="DZANK-type" evidence="1">
    <location>
        <begin position="95"/>
        <end position="156"/>
    </location>
</feature>
<name>A0A1T5M409_9FIRM</name>
<dbReference type="STRING" id="36842.SAMN02194393_03792"/>
<proteinExistence type="predicted"/>
<dbReference type="AlphaFoldDB" id="A0A1T5M409"/>
<organism evidence="2 3">
    <name type="scientific">Maledivibacter halophilus</name>
    <dbReference type="NCBI Taxonomy" id="36842"/>
    <lineage>
        <taxon>Bacteria</taxon>
        <taxon>Bacillati</taxon>
        <taxon>Bacillota</taxon>
        <taxon>Clostridia</taxon>
        <taxon>Peptostreptococcales</taxon>
        <taxon>Caminicellaceae</taxon>
        <taxon>Maledivibacter</taxon>
    </lineage>
</organism>
<gene>
    <name evidence="2" type="ORF">SAMN02194393_03792</name>
</gene>
<accession>A0A1T5M409</accession>
<protein>
    <submittedName>
        <fullName evidence="2">Double zinc ribbon</fullName>
    </submittedName>
</protein>
<sequence>MKLFKDIKKGAAEASEKAKLMIEINKFKIQISQNQKEIDEEFRKIGETVFELFKEGNTEELPEGIIESCNACLSKQEKNKELELEIRKLKNEKNCPKCGNTVKLDVKYCPSCGNKLEVIEEENNLESQEKPSEITVKCNKCQTENEENAKFCCNCGESIDK</sequence>
<dbReference type="EMBL" id="FUZT01000010">
    <property type="protein sequence ID" value="SKC82987.1"/>
    <property type="molecule type" value="Genomic_DNA"/>
</dbReference>
<evidence type="ECO:0000313" key="2">
    <source>
        <dbReference type="EMBL" id="SKC82987.1"/>
    </source>
</evidence>
<dbReference type="Proteomes" id="UP000190285">
    <property type="component" value="Unassembled WGS sequence"/>
</dbReference>
<evidence type="ECO:0000259" key="1">
    <source>
        <dbReference type="Pfam" id="PF12773"/>
    </source>
</evidence>
<reference evidence="2 3" key="1">
    <citation type="submission" date="2017-02" db="EMBL/GenBank/DDBJ databases">
        <authorList>
            <person name="Peterson S.W."/>
        </authorList>
    </citation>
    <scope>NUCLEOTIDE SEQUENCE [LARGE SCALE GENOMIC DNA]</scope>
    <source>
        <strain evidence="2 3">M1</strain>
    </source>
</reference>
<keyword evidence="3" id="KW-1185">Reference proteome</keyword>
<evidence type="ECO:0000313" key="3">
    <source>
        <dbReference type="Proteomes" id="UP000190285"/>
    </source>
</evidence>
<dbReference type="RefSeq" id="WP_079493764.1">
    <property type="nucleotide sequence ID" value="NZ_FUZT01000010.1"/>
</dbReference>